<evidence type="ECO:0000313" key="1">
    <source>
        <dbReference type="EMBL" id="TLT00468.1"/>
    </source>
</evidence>
<name>A0ABY2V983_9BACT</name>
<organism evidence="1 2">
    <name type="scientific">Aliarcobacter cibarius</name>
    <dbReference type="NCBI Taxonomy" id="255507"/>
    <lineage>
        <taxon>Bacteria</taxon>
        <taxon>Pseudomonadati</taxon>
        <taxon>Campylobacterota</taxon>
        <taxon>Epsilonproteobacteria</taxon>
        <taxon>Campylobacterales</taxon>
        <taxon>Arcobacteraceae</taxon>
        <taxon>Aliarcobacter</taxon>
    </lineage>
</organism>
<reference evidence="1 2" key="1">
    <citation type="submission" date="2019-05" db="EMBL/GenBank/DDBJ databases">
        <title>Arcobacter cibarius and Arcobacter thereius providing challenges in identification an antibiotic susceptibility and Quinolone resistance.</title>
        <authorList>
            <person name="Busch A."/>
            <person name="Hanel I."/>
            <person name="Hotzel H."/>
            <person name="Tomaso H."/>
        </authorList>
    </citation>
    <scope>NUCLEOTIDE SEQUENCE [LARGE SCALE GENOMIC DNA]</scope>
    <source>
        <strain evidence="1 2">16CS0831-2</strain>
    </source>
</reference>
<accession>A0ABY2V983</accession>
<proteinExistence type="predicted"/>
<dbReference type="EMBL" id="VBUC01000007">
    <property type="protein sequence ID" value="TLT00468.1"/>
    <property type="molecule type" value="Genomic_DNA"/>
</dbReference>
<keyword evidence="2" id="KW-1185">Reference proteome</keyword>
<evidence type="ECO:0000313" key="2">
    <source>
        <dbReference type="Proteomes" id="UP000305417"/>
    </source>
</evidence>
<sequence length="244" mass="28053">MLGNIWISSALVVVTIFSAGASWKSLSDIKETKQLQEHYEIISKIKTLLAKQYNKNPEDITRDEIIAHLPNGQNWEKVLLLDRDKNSTISNKSLINKDGDIEISEDEKFKLLALKAKLKDLTDVNSITPENGKYTFEIGKSEKNAIVQDLEIQKSVDKAIHALSQDILYTSISSKSSILDSVLENFTPYEDFHFTFLKDNETSISETELKKRKQNYFKQKIKEKLYKNESSIETRLYKELESLL</sequence>
<gene>
    <name evidence="1" type="ORF">FE247_04160</name>
</gene>
<protein>
    <submittedName>
        <fullName evidence="1">Uncharacterized protein</fullName>
    </submittedName>
</protein>
<dbReference type="RefSeq" id="WP_138108520.1">
    <property type="nucleotide sequence ID" value="NZ_VBUC01000007.1"/>
</dbReference>
<dbReference type="Proteomes" id="UP000305417">
    <property type="component" value="Unassembled WGS sequence"/>
</dbReference>
<comment type="caution">
    <text evidence="1">The sequence shown here is derived from an EMBL/GenBank/DDBJ whole genome shotgun (WGS) entry which is preliminary data.</text>
</comment>